<evidence type="ECO:0000256" key="5">
    <source>
        <dbReference type="ARBA" id="ARBA00011271"/>
    </source>
</evidence>
<dbReference type="eggNOG" id="COG0066">
    <property type="taxonomic scope" value="Bacteria"/>
</dbReference>
<name>V8QSQ9_9BURK</name>
<dbReference type="PANTHER" id="PTHR43345">
    <property type="entry name" value="3-ISOPROPYLMALATE DEHYDRATASE SMALL SUBUNIT 2-RELATED-RELATED"/>
    <property type="match status" value="1"/>
</dbReference>
<dbReference type="Gene3D" id="3.20.19.10">
    <property type="entry name" value="Aconitase, domain 4"/>
    <property type="match status" value="1"/>
</dbReference>
<dbReference type="OrthoDB" id="9777465at2"/>
<dbReference type="InterPro" id="IPR015928">
    <property type="entry name" value="Aconitase/3IPM_dehydase_swvl"/>
</dbReference>
<evidence type="ECO:0000256" key="7">
    <source>
        <dbReference type="ARBA" id="ARBA00022430"/>
    </source>
</evidence>
<dbReference type="NCBIfam" id="NF002458">
    <property type="entry name" value="PRK01641.1"/>
    <property type="match status" value="1"/>
</dbReference>
<dbReference type="AlphaFoldDB" id="V8QSQ9"/>
<dbReference type="GO" id="GO:0009098">
    <property type="term" value="P:L-leucine biosynthetic process"/>
    <property type="evidence" value="ECO:0007669"/>
    <property type="project" value="UniProtKB-UniPathway"/>
</dbReference>
<evidence type="ECO:0000256" key="10">
    <source>
        <dbReference type="ARBA" id="ARBA00023304"/>
    </source>
</evidence>
<dbReference type="EC" id="4.2.1.33" evidence="6"/>
<protein>
    <recommendedName>
        <fullName evidence="6">3-isopropylmalate dehydratase</fullName>
        <ecNumber evidence="6">4.2.1.33</ecNumber>
    </recommendedName>
</protein>
<dbReference type="GO" id="GO:0003861">
    <property type="term" value="F:3-isopropylmalate dehydratase activity"/>
    <property type="evidence" value="ECO:0007669"/>
    <property type="project" value="UniProtKB-EC"/>
</dbReference>
<dbReference type="NCBIfam" id="TIGR00171">
    <property type="entry name" value="leuD"/>
    <property type="match status" value="1"/>
</dbReference>
<dbReference type="InterPro" id="IPR000573">
    <property type="entry name" value="AconitaseA/IPMdHydase_ssu_swvl"/>
</dbReference>
<gene>
    <name evidence="12" type="ORF">W822_09205</name>
</gene>
<evidence type="ECO:0000313" key="12">
    <source>
        <dbReference type="EMBL" id="ETF02996.1"/>
    </source>
</evidence>
<keyword evidence="9" id="KW-0456">Lyase</keyword>
<dbReference type="Proteomes" id="UP000018733">
    <property type="component" value="Unassembled WGS sequence"/>
</dbReference>
<evidence type="ECO:0000256" key="4">
    <source>
        <dbReference type="ARBA" id="ARBA00009845"/>
    </source>
</evidence>
<organism evidence="12 13">
    <name type="scientific">Advenella kashmirensis W13003</name>
    <dbReference type="NCBI Taxonomy" id="1424334"/>
    <lineage>
        <taxon>Bacteria</taxon>
        <taxon>Pseudomonadati</taxon>
        <taxon>Pseudomonadota</taxon>
        <taxon>Betaproteobacteria</taxon>
        <taxon>Burkholderiales</taxon>
        <taxon>Alcaligenaceae</taxon>
    </lineage>
</organism>
<dbReference type="RefSeq" id="WP_024004816.1">
    <property type="nucleotide sequence ID" value="NZ_KI650979.1"/>
</dbReference>
<proteinExistence type="inferred from homology"/>
<evidence type="ECO:0000256" key="2">
    <source>
        <dbReference type="ARBA" id="ARBA00002695"/>
    </source>
</evidence>
<dbReference type="PANTHER" id="PTHR43345:SF5">
    <property type="entry name" value="3-ISOPROPYLMALATE DEHYDRATASE SMALL SUBUNIT"/>
    <property type="match status" value="1"/>
</dbReference>
<evidence type="ECO:0000256" key="6">
    <source>
        <dbReference type="ARBA" id="ARBA00011998"/>
    </source>
</evidence>
<feature type="domain" description="Aconitase A/isopropylmalate dehydratase small subunit swivel" evidence="11">
    <location>
        <begin position="2"/>
        <end position="123"/>
    </location>
</feature>
<dbReference type="STRING" id="1424334.W822_09205"/>
<comment type="caution">
    <text evidence="12">The sequence shown here is derived from an EMBL/GenBank/DDBJ whole genome shotgun (WGS) entry which is preliminary data.</text>
</comment>
<keyword evidence="8" id="KW-0028">Amino-acid biosynthesis</keyword>
<evidence type="ECO:0000313" key="13">
    <source>
        <dbReference type="Proteomes" id="UP000018733"/>
    </source>
</evidence>
<accession>V8QSQ9</accession>
<comment type="subunit">
    <text evidence="5">Heterodimer of LeuC and LeuD.</text>
</comment>
<dbReference type="EMBL" id="AYXT01000009">
    <property type="protein sequence ID" value="ETF02996.1"/>
    <property type="molecule type" value="Genomic_DNA"/>
</dbReference>
<dbReference type="SUPFAM" id="SSF52016">
    <property type="entry name" value="LeuD/IlvD-like"/>
    <property type="match status" value="1"/>
</dbReference>
<dbReference type="InterPro" id="IPR033940">
    <property type="entry name" value="IPMI_Swivel"/>
</dbReference>
<dbReference type="GO" id="GO:0016853">
    <property type="term" value="F:isomerase activity"/>
    <property type="evidence" value="ECO:0007669"/>
    <property type="project" value="UniProtKB-KW"/>
</dbReference>
<keyword evidence="7" id="KW-0432">Leucine biosynthesis</keyword>
<evidence type="ECO:0000256" key="3">
    <source>
        <dbReference type="ARBA" id="ARBA00004729"/>
    </source>
</evidence>
<evidence type="ECO:0000256" key="1">
    <source>
        <dbReference type="ARBA" id="ARBA00000491"/>
    </source>
</evidence>
<dbReference type="CDD" id="cd01577">
    <property type="entry name" value="IPMI_Swivel"/>
    <property type="match status" value="1"/>
</dbReference>
<keyword evidence="12" id="KW-0413">Isomerase</keyword>
<dbReference type="InterPro" id="IPR004431">
    <property type="entry name" value="3-IsopropMal_deHydase_ssu"/>
</dbReference>
<keyword evidence="13" id="KW-1185">Reference proteome</keyword>
<comment type="function">
    <text evidence="2">Catalyzes the isomerization between 2-isopropylmalate and 3-isopropylmalate, via the formation of 2-isopropylmaleate.</text>
</comment>
<sequence length="206" mass="22950">MDKVRIIEGCVANLRRDNLDTDTIIRIERLSAIERSQLGQYAFEALRYGKDGEADPSFPYNQPMFAQAPILMAGKNFGCGSSREGAVWSLVSLGVRCIIAPSFGEIFHNNCFQNGVLPIVLPEGTITSIDLQTSQGHALTVNLETQQILLPDGHAIGFEIDARRRDALLEGRDDIEQTLTQDAEICAWQAQDRQARPWVWLHIANN</sequence>
<evidence type="ECO:0000256" key="9">
    <source>
        <dbReference type="ARBA" id="ARBA00023239"/>
    </source>
</evidence>
<comment type="pathway">
    <text evidence="3">Amino-acid biosynthesis; L-leucine biosynthesis; L-leucine from 3-methyl-2-oxobutanoate: step 2/4.</text>
</comment>
<evidence type="ECO:0000256" key="8">
    <source>
        <dbReference type="ARBA" id="ARBA00022605"/>
    </source>
</evidence>
<dbReference type="Pfam" id="PF00694">
    <property type="entry name" value="Aconitase_C"/>
    <property type="match status" value="1"/>
</dbReference>
<reference evidence="12 13" key="1">
    <citation type="journal article" date="2014" name="Genome Announc.">
        <title>Draft Genome Sequence of Advenella kashmirensis Strain W13003, a Polycyclic Aromatic Hydrocarbon-Degrading Bacterium.</title>
        <authorList>
            <person name="Wang X."/>
            <person name="Jin D."/>
            <person name="Zhou L."/>
            <person name="Wu L."/>
            <person name="An W."/>
            <person name="Zhao L."/>
        </authorList>
    </citation>
    <scope>NUCLEOTIDE SEQUENCE [LARGE SCALE GENOMIC DNA]</scope>
    <source>
        <strain evidence="12 13">W13003</strain>
    </source>
</reference>
<evidence type="ECO:0000259" key="11">
    <source>
        <dbReference type="Pfam" id="PF00694"/>
    </source>
</evidence>
<keyword evidence="10" id="KW-0100">Branched-chain amino acid biosynthesis</keyword>
<dbReference type="HOGENOM" id="CLU_081378_0_3_4"/>
<dbReference type="PATRIC" id="fig|1424334.3.peg.1849"/>
<dbReference type="UniPathway" id="UPA00048">
    <property type="reaction ID" value="UER00071"/>
</dbReference>
<dbReference type="InterPro" id="IPR050075">
    <property type="entry name" value="LeuD"/>
</dbReference>
<dbReference type="GO" id="GO:0009316">
    <property type="term" value="C:3-isopropylmalate dehydratase complex"/>
    <property type="evidence" value="ECO:0007669"/>
    <property type="project" value="InterPro"/>
</dbReference>
<comment type="catalytic activity">
    <reaction evidence="1">
        <text>(2R,3S)-3-isopropylmalate = (2S)-2-isopropylmalate</text>
        <dbReference type="Rhea" id="RHEA:32287"/>
        <dbReference type="ChEBI" id="CHEBI:1178"/>
        <dbReference type="ChEBI" id="CHEBI:35121"/>
        <dbReference type="EC" id="4.2.1.33"/>
    </reaction>
</comment>
<comment type="similarity">
    <text evidence="4">Belongs to the LeuD family. LeuD type 1 subfamily.</text>
</comment>